<evidence type="ECO:0000313" key="2">
    <source>
        <dbReference type="Proteomes" id="UP000190816"/>
    </source>
</evidence>
<organism evidence="1 2">
    <name type="scientific">Elizabethkingia ursingii</name>
    <dbReference type="NCBI Taxonomy" id="1756150"/>
    <lineage>
        <taxon>Bacteria</taxon>
        <taxon>Pseudomonadati</taxon>
        <taxon>Bacteroidota</taxon>
        <taxon>Flavobacteriia</taxon>
        <taxon>Flavobacteriales</taxon>
        <taxon>Weeksellaceae</taxon>
        <taxon>Elizabethkingia</taxon>
    </lineage>
</organism>
<comment type="caution">
    <text evidence="1">The sequence shown here is derived from an EMBL/GenBank/DDBJ whole genome shotgun (WGS) entry which is preliminary data.</text>
</comment>
<reference evidence="1 2" key="1">
    <citation type="submission" date="2016-06" db="EMBL/GenBank/DDBJ databases">
        <authorList>
            <person name="Nicholson A.C."/>
        </authorList>
    </citation>
    <scope>NUCLEOTIDE SEQUENCE [LARGE SCALE GENOMIC DNA]</scope>
    <source>
        <strain evidence="1 2">G4123</strain>
    </source>
</reference>
<proteinExistence type="predicted"/>
<sequence length="195" mass="22099">MKHYLLLLIVVFLAFTQCKEKIIEQDIKNEVSDVDTAPGIKSNVEIKNNEVLIPNLKVVLYLSNDAIQKLQENKETVIASLLFYGNVDDEDTLPEEIRKEVGPDGLRLGTFEIEEKNISKVINFSFDSLIIPKKLYDKLTDKDISLNINVFSGRKHFTDNILNTESFDSKISHVISKGNRIKLHSNLLPETIGGK</sequence>
<accession>A0AAJ3TP11</accession>
<dbReference type="Proteomes" id="UP000190816">
    <property type="component" value="Unassembled WGS sequence"/>
</dbReference>
<dbReference type="AlphaFoldDB" id="A0AAJ3TP11"/>
<gene>
    <name evidence="1" type="ORF">BAY32_12405</name>
</gene>
<protein>
    <submittedName>
        <fullName evidence="1">Uncharacterized protein</fullName>
    </submittedName>
</protein>
<name>A0AAJ3TP11_9FLAO</name>
<dbReference type="KEGG" id="ego:BBD34_03820"/>
<dbReference type="EMBL" id="MAIC01000016">
    <property type="protein sequence ID" value="OPB73827.1"/>
    <property type="molecule type" value="Genomic_DNA"/>
</dbReference>
<evidence type="ECO:0000313" key="1">
    <source>
        <dbReference type="EMBL" id="OPB73827.1"/>
    </source>
</evidence>
<dbReference type="RefSeq" id="WP_059324688.1">
    <property type="nucleotide sequence ID" value="NZ_CP016377.1"/>
</dbReference>